<dbReference type="STRING" id="1566387.QV13_06090"/>
<proteinExistence type="predicted"/>
<gene>
    <name evidence="1" type="ORF">QV13_06090</name>
</gene>
<dbReference type="OrthoDB" id="10002876at2"/>
<comment type="caution">
    <text evidence="1">The sequence shown here is derived from an EMBL/GenBank/DDBJ whole genome shotgun (WGS) entry which is preliminary data.</text>
</comment>
<dbReference type="EMBL" id="MDEO01000027">
    <property type="protein sequence ID" value="OCX22128.1"/>
    <property type="molecule type" value="Genomic_DNA"/>
</dbReference>
<protein>
    <submittedName>
        <fullName evidence="1">Uncharacterized protein</fullName>
    </submittedName>
</protein>
<accession>A0A1C2E562</accession>
<organism evidence="1 2">
    <name type="scientific">Mesorhizobium hungaricum</name>
    <dbReference type="NCBI Taxonomy" id="1566387"/>
    <lineage>
        <taxon>Bacteria</taxon>
        <taxon>Pseudomonadati</taxon>
        <taxon>Pseudomonadota</taxon>
        <taxon>Alphaproteobacteria</taxon>
        <taxon>Hyphomicrobiales</taxon>
        <taxon>Phyllobacteriaceae</taxon>
        <taxon>Mesorhizobium</taxon>
    </lineage>
</organism>
<sequence>MKRLHGIAIWFGLALTVSLIPMTIAMAQTMAPVRPGINSFGQADADALRSEIQRQQFQQQQQIYRELDRQVTTPSQNAAPAIRQPCQQSLNGGGAVGGCR</sequence>
<reference evidence="1" key="1">
    <citation type="submission" date="2016-08" db="EMBL/GenBank/DDBJ databases">
        <title>Whole genome sequence of Mesorhizobium sp. strain UASWS1009 isolated from industrial sewage.</title>
        <authorList>
            <person name="Crovadore J."/>
            <person name="Calmin G."/>
            <person name="Chablais R."/>
            <person name="Cochard B."/>
            <person name="Lefort F."/>
        </authorList>
    </citation>
    <scope>NUCLEOTIDE SEQUENCE [LARGE SCALE GENOMIC DNA]</scope>
    <source>
        <strain evidence="1">UASWS1009</strain>
    </source>
</reference>
<dbReference type="Proteomes" id="UP000094412">
    <property type="component" value="Unassembled WGS sequence"/>
</dbReference>
<name>A0A1C2E562_9HYPH</name>
<dbReference type="RefSeq" id="WP_024923947.1">
    <property type="nucleotide sequence ID" value="NZ_MDEO01000027.1"/>
</dbReference>
<keyword evidence="2" id="KW-1185">Reference proteome</keyword>
<evidence type="ECO:0000313" key="1">
    <source>
        <dbReference type="EMBL" id="OCX22128.1"/>
    </source>
</evidence>
<evidence type="ECO:0000313" key="2">
    <source>
        <dbReference type="Proteomes" id="UP000094412"/>
    </source>
</evidence>
<dbReference type="AlphaFoldDB" id="A0A1C2E562"/>